<keyword evidence="1" id="KW-1133">Transmembrane helix</keyword>
<organism evidence="2 3">
    <name type="scientific">Linderina pennispora</name>
    <dbReference type="NCBI Taxonomy" id="61395"/>
    <lineage>
        <taxon>Eukaryota</taxon>
        <taxon>Fungi</taxon>
        <taxon>Fungi incertae sedis</taxon>
        <taxon>Zoopagomycota</taxon>
        <taxon>Kickxellomycotina</taxon>
        <taxon>Kickxellomycetes</taxon>
        <taxon>Kickxellales</taxon>
        <taxon>Kickxellaceae</taxon>
        <taxon>Linderina</taxon>
    </lineage>
</organism>
<protein>
    <submittedName>
        <fullName evidence="2">Uncharacterized protein</fullName>
    </submittedName>
</protein>
<dbReference type="EMBL" id="MCFD01000004">
    <property type="protein sequence ID" value="ORX71474.1"/>
    <property type="molecule type" value="Genomic_DNA"/>
</dbReference>
<feature type="transmembrane region" description="Helical" evidence="1">
    <location>
        <begin position="114"/>
        <end position="132"/>
    </location>
</feature>
<evidence type="ECO:0000313" key="3">
    <source>
        <dbReference type="Proteomes" id="UP000193922"/>
    </source>
</evidence>
<dbReference type="RefSeq" id="XP_040744989.1">
    <property type="nucleotide sequence ID" value="XM_040883273.1"/>
</dbReference>
<feature type="transmembrane region" description="Helical" evidence="1">
    <location>
        <begin position="86"/>
        <end position="102"/>
    </location>
</feature>
<evidence type="ECO:0000256" key="1">
    <source>
        <dbReference type="SAM" id="Phobius"/>
    </source>
</evidence>
<dbReference type="AlphaFoldDB" id="A0A1Y1WE57"/>
<keyword evidence="1" id="KW-0812">Transmembrane</keyword>
<feature type="transmembrane region" description="Helical" evidence="1">
    <location>
        <begin position="52"/>
        <end position="74"/>
    </location>
</feature>
<feature type="transmembrane region" description="Helical" evidence="1">
    <location>
        <begin position="12"/>
        <end position="31"/>
    </location>
</feature>
<gene>
    <name evidence="2" type="ORF">DL89DRAFT_126685</name>
</gene>
<evidence type="ECO:0000313" key="2">
    <source>
        <dbReference type="EMBL" id="ORX71474.1"/>
    </source>
</evidence>
<sequence>METFLASGRCPDSWLCAFHLLPKTLLFLIFLSQLPNPHNRTMLRAILPSPRSLLGCIPLNTGAAIIAALLTVWHGFGIATGYRSPWVLYNIWMAVSSVALFYGQHKKDHGHVRWFAMALFIDMFVYIGYIPYDRDFTMTDIESCQVAMSTNRDMTMEYCLEHVHEIRQIAYVMRVAAVLAKGYMASVAKSYEDSVKPKQPTAASKKRS</sequence>
<accession>A0A1Y1WE57</accession>
<reference evidence="2 3" key="1">
    <citation type="submission" date="2016-07" db="EMBL/GenBank/DDBJ databases">
        <title>Pervasive Adenine N6-methylation of Active Genes in Fungi.</title>
        <authorList>
            <consortium name="DOE Joint Genome Institute"/>
            <person name="Mondo S.J."/>
            <person name="Dannebaum R.O."/>
            <person name="Kuo R.C."/>
            <person name="Labutti K."/>
            <person name="Haridas S."/>
            <person name="Kuo A."/>
            <person name="Salamov A."/>
            <person name="Ahrendt S.R."/>
            <person name="Lipzen A."/>
            <person name="Sullivan W."/>
            <person name="Andreopoulos W.B."/>
            <person name="Clum A."/>
            <person name="Lindquist E."/>
            <person name="Daum C."/>
            <person name="Ramamoorthy G.K."/>
            <person name="Gryganskyi A."/>
            <person name="Culley D."/>
            <person name="Magnuson J.K."/>
            <person name="James T.Y."/>
            <person name="O'Malley M.A."/>
            <person name="Stajich J.E."/>
            <person name="Spatafora J.W."/>
            <person name="Visel A."/>
            <person name="Grigoriev I.V."/>
        </authorList>
    </citation>
    <scope>NUCLEOTIDE SEQUENCE [LARGE SCALE GENOMIC DNA]</scope>
    <source>
        <strain evidence="2 3">ATCC 12442</strain>
    </source>
</reference>
<dbReference type="Proteomes" id="UP000193922">
    <property type="component" value="Unassembled WGS sequence"/>
</dbReference>
<comment type="caution">
    <text evidence="2">The sequence shown here is derived from an EMBL/GenBank/DDBJ whole genome shotgun (WGS) entry which is preliminary data.</text>
</comment>
<proteinExistence type="predicted"/>
<dbReference type="OrthoDB" id="5558794at2759"/>
<keyword evidence="1" id="KW-0472">Membrane</keyword>
<name>A0A1Y1WE57_9FUNG</name>
<keyword evidence="3" id="KW-1185">Reference proteome</keyword>
<dbReference type="GeneID" id="63799921"/>